<comment type="caution">
    <text evidence="1">The sequence shown here is derived from an EMBL/GenBank/DDBJ whole genome shotgun (WGS) entry which is preliminary data.</text>
</comment>
<reference evidence="1 2" key="1">
    <citation type="submission" date="2016-06" db="EMBL/GenBank/DDBJ databases">
        <title>Domibacillus iocasae genome sequencing.</title>
        <authorList>
            <person name="Verma A."/>
            <person name="Pal Y."/>
            <person name="Ojha A.K."/>
            <person name="Krishnamurthi S."/>
        </authorList>
    </citation>
    <scope>NUCLEOTIDE SEQUENCE [LARGE SCALE GENOMIC DNA]</scope>
    <source>
        <strain evidence="1 2">DSM 29979</strain>
    </source>
</reference>
<evidence type="ECO:0008006" key="3">
    <source>
        <dbReference type="Google" id="ProtNLM"/>
    </source>
</evidence>
<evidence type="ECO:0000313" key="2">
    <source>
        <dbReference type="Proteomes" id="UP000095658"/>
    </source>
</evidence>
<proteinExistence type="predicted"/>
<dbReference type="EMBL" id="MAMP01000006">
    <property type="protein sequence ID" value="OES46068.1"/>
    <property type="molecule type" value="Genomic_DNA"/>
</dbReference>
<accession>A0A1E7DTQ1</accession>
<dbReference type="STRING" id="1714016.BA724_15885"/>
<evidence type="ECO:0000313" key="1">
    <source>
        <dbReference type="EMBL" id="OES46068.1"/>
    </source>
</evidence>
<dbReference type="Proteomes" id="UP000095658">
    <property type="component" value="Unassembled WGS sequence"/>
</dbReference>
<sequence length="226" mass="27035">MMKVVINQSNYIPWKGYFDLIANADLFVFLDNVQYTKNDWRNRNKIITDKGLEWLTIPINNSITENINDKYFINDKWKVKHYKTILQHYRHAPFSEEYKFLLDYLYINNNHNNLSLYNIDSIKFISQKILGLKTDFFVFESDKKYDDPNDRLMDILLSVNATTYLTGPAAKNYLNEKIFEQNNIDIHYYEYGPYKKYLQKHPDFIDHVSILDTIFTCGPNTLDYIT</sequence>
<name>A0A1E7DTQ1_9BACI</name>
<organism evidence="1 2">
    <name type="scientific">Domibacillus iocasae</name>
    <dbReference type="NCBI Taxonomy" id="1714016"/>
    <lineage>
        <taxon>Bacteria</taxon>
        <taxon>Bacillati</taxon>
        <taxon>Bacillota</taxon>
        <taxon>Bacilli</taxon>
        <taxon>Bacillales</taxon>
        <taxon>Bacillaceae</taxon>
        <taxon>Domibacillus</taxon>
    </lineage>
</organism>
<dbReference type="InterPro" id="IPR014985">
    <property type="entry name" value="WbqC"/>
</dbReference>
<protein>
    <recommendedName>
        <fullName evidence="3">WbqC-like protein</fullName>
    </recommendedName>
</protein>
<keyword evidence="2" id="KW-1185">Reference proteome</keyword>
<gene>
    <name evidence="1" type="ORF">BA724_15885</name>
</gene>
<dbReference type="Pfam" id="PF08889">
    <property type="entry name" value="WbqC"/>
    <property type="match status" value="1"/>
</dbReference>
<dbReference type="AlphaFoldDB" id="A0A1E7DTQ1"/>